<dbReference type="SUPFAM" id="SSF50156">
    <property type="entry name" value="PDZ domain-like"/>
    <property type="match status" value="1"/>
</dbReference>
<feature type="domain" description="PDZ" evidence="1">
    <location>
        <begin position="472"/>
        <end position="524"/>
    </location>
</feature>
<dbReference type="InterPro" id="IPR040756">
    <property type="entry name" value="Peptidase_M61_N"/>
</dbReference>
<comment type="caution">
    <text evidence="2">The sequence shown here is derived from an EMBL/GenBank/DDBJ whole genome shotgun (WGS) entry which is preliminary data.</text>
</comment>
<dbReference type="Gene3D" id="1.10.390.10">
    <property type="entry name" value="Neutral Protease Domain 2"/>
    <property type="match status" value="1"/>
</dbReference>
<dbReference type="InterPro" id="IPR007963">
    <property type="entry name" value="Peptidase_M61_catalytic"/>
</dbReference>
<dbReference type="PIRSF" id="PIRSF016493">
    <property type="entry name" value="Glycyl_aminpptds"/>
    <property type="match status" value="1"/>
</dbReference>
<organism evidence="2 3">
    <name type="scientific">Uliginosibacterium flavum</name>
    <dbReference type="NCBI Taxonomy" id="1396831"/>
    <lineage>
        <taxon>Bacteria</taxon>
        <taxon>Pseudomonadati</taxon>
        <taxon>Pseudomonadota</taxon>
        <taxon>Betaproteobacteria</taxon>
        <taxon>Rhodocyclales</taxon>
        <taxon>Zoogloeaceae</taxon>
        <taxon>Uliginosibacterium</taxon>
    </lineage>
</organism>
<dbReference type="Proteomes" id="UP001549691">
    <property type="component" value="Unassembled WGS sequence"/>
</dbReference>
<dbReference type="InterPro" id="IPR001478">
    <property type="entry name" value="PDZ"/>
</dbReference>
<evidence type="ECO:0000313" key="3">
    <source>
        <dbReference type="Proteomes" id="UP001549691"/>
    </source>
</evidence>
<evidence type="ECO:0000259" key="1">
    <source>
        <dbReference type="PROSITE" id="PS50106"/>
    </source>
</evidence>
<keyword evidence="3" id="KW-1185">Reference proteome</keyword>
<dbReference type="SMART" id="SM00228">
    <property type="entry name" value="PDZ"/>
    <property type="match status" value="1"/>
</dbReference>
<dbReference type="Pfam" id="PF05299">
    <property type="entry name" value="Peptidase_M61"/>
    <property type="match status" value="1"/>
</dbReference>
<dbReference type="RefSeq" id="WP_354600305.1">
    <property type="nucleotide sequence ID" value="NZ_JBEWZI010000005.1"/>
</dbReference>
<dbReference type="PROSITE" id="PS50106">
    <property type="entry name" value="PDZ"/>
    <property type="match status" value="1"/>
</dbReference>
<name>A0ABV2TL04_9RHOO</name>
<sequence>MSAALEYRVEAINPQAHLFRVTLTIPLPAAAGETLSLPAWIPGSYMIREFAKNIVEIRAQQGSSGIVLRKLDKHSWRTGKLDAAQPLVVEAVIYAWDLSVRCAHLDQSHGFFNGTQLFLKVNGREHQPHRVEICRPEGEGFAQWKVATTLPAAAKRSLDKAGFGLRLTPDYDTLIDHPVEMGEWTSVKFEAAGVPHEMVITGRVRFDAKRLAADLKKACEAVIAVFGKKPPFEKYLFLTMAVGDGYGGLEHRDSTALICARNDLPAPGAERREEGYRNFLGLCSHEYFHAWNVKRIKPAAFAPYRLHEENYTRLLWVFEGFTSYYDDLSLLRAGLITSIDYLGLLAKTTAAVERNAGRLKQSLAESSFDAWTKYYRQDENSPNAIVSYYQKGALVALGLDLTIRAKTAGKYSLDDVMRHLWLHYGSGLSGVAEDTIAPIIQAATGVDVRREIARWVEGTEDVPLARLLKPFGIALSRKPGARISGLGIRTKAEGNALKLANVLDGGSAQLAGLSAGDELVALNGLRVTATNLDALLARCMPGDVLEVQAFRRDELLRFSLELRAPVMEECALKIAERVPAGSDALREGWLGR</sequence>
<accession>A0ABV2TL04</accession>
<dbReference type="InterPro" id="IPR036034">
    <property type="entry name" value="PDZ_sf"/>
</dbReference>
<evidence type="ECO:0000313" key="2">
    <source>
        <dbReference type="EMBL" id="MET7013843.1"/>
    </source>
</evidence>
<dbReference type="InterPro" id="IPR027268">
    <property type="entry name" value="Peptidase_M4/M1_CTD_sf"/>
</dbReference>
<dbReference type="Gene3D" id="2.60.40.3650">
    <property type="match status" value="1"/>
</dbReference>
<proteinExistence type="predicted"/>
<dbReference type="Gene3D" id="2.30.42.10">
    <property type="match status" value="1"/>
</dbReference>
<dbReference type="InterPro" id="IPR024191">
    <property type="entry name" value="Peptidase_M61"/>
</dbReference>
<dbReference type="EMBL" id="JBEWZI010000005">
    <property type="protein sequence ID" value="MET7013843.1"/>
    <property type="molecule type" value="Genomic_DNA"/>
</dbReference>
<protein>
    <submittedName>
        <fullName evidence="2">PDZ domain-containing protein</fullName>
    </submittedName>
</protein>
<dbReference type="SUPFAM" id="SSF55486">
    <property type="entry name" value="Metalloproteases ('zincins'), catalytic domain"/>
    <property type="match status" value="1"/>
</dbReference>
<reference evidence="2 3" key="1">
    <citation type="submission" date="2024-07" db="EMBL/GenBank/DDBJ databases">
        <title>Uliginosibacterium flavum JJ3220;KACC:17644.</title>
        <authorList>
            <person name="Kim M.K."/>
        </authorList>
    </citation>
    <scope>NUCLEOTIDE SEQUENCE [LARGE SCALE GENOMIC DNA]</scope>
    <source>
        <strain evidence="2 3">KACC:17644</strain>
    </source>
</reference>
<gene>
    <name evidence="2" type="ORF">ABXR19_06555</name>
</gene>
<dbReference type="Pfam" id="PF17899">
    <property type="entry name" value="Peptidase_M61_N"/>
    <property type="match status" value="1"/>
</dbReference>